<dbReference type="GO" id="GO:0007030">
    <property type="term" value="P:Golgi organization"/>
    <property type="evidence" value="ECO:0007669"/>
    <property type="project" value="TreeGrafter"/>
</dbReference>
<dbReference type="OMA" id="FAWRPGH"/>
<dbReference type="PANTHER" id="PTHR17985:SF25">
    <property type="entry name" value="HEME RESPONSIVE PROTEIN"/>
    <property type="match status" value="1"/>
</dbReference>
<dbReference type="HOGENOM" id="CLU_047037_3_2_1"/>
<dbReference type="EMBL" id="DS268415">
    <property type="protein sequence ID" value="EFP11159.1"/>
    <property type="molecule type" value="Genomic_DNA"/>
</dbReference>
<dbReference type="Proteomes" id="UP000008281">
    <property type="component" value="Unassembled WGS sequence"/>
</dbReference>
<evidence type="ECO:0000313" key="1">
    <source>
        <dbReference type="EMBL" id="EFP11159.1"/>
    </source>
</evidence>
<dbReference type="AlphaFoldDB" id="E3LTZ3"/>
<dbReference type="Pfam" id="PF05742">
    <property type="entry name" value="TANGO2"/>
    <property type="match status" value="1"/>
</dbReference>
<proteinExistence type="predicted"/>
<name>E3LTZ3_CAERE</name>
<dbReference type="GO" id="GO:0009306">
    <property type="term" value="P:protein secretion"/>
    <property type="evidence" value="ECO:0007669"/>
    <property type="project" value="TreeGrafter"/>
</dbReference>
<sequence>MCITFIKTARSSLDKYKLILLNNRDEHLLRPTKEMHWHDEILSGVDEQDEARGTWTGLTKNGRIGMMLSITQTQESKDFNAPSRGGIVSSFLKANDTSEMMESLKKDAGKYNGFQLVGLEQNDSGLYDVKTLTNQQVDKIEVCEWNDEYHVISNSPLTKPYQKAIYGRRLISERLRDSNEMSVEQVFENLMSIATDKTQCYPDAQLQFQTQNTDEYNQPLSAIFIKYPEGTREYGTRCHTLLTINQDDHVSILERRFLPEESTWKDVRFEFVLKIN</sequence>
<keyword evidence="2" id="KW-1185">Reference proteome</keyword>
<accession>E3LTZ3</accession>
<reference evidence="1" key="1">
    <citation type="submission" date="2007-07" db="EMBL/GenBank/DDBJ databases">
        <title>PCAP assembly of the Caenorhabditis remanei genome.</title>
        <authorList>
            <consortium name="The Caenorhabditis remanei Sequencing Consortium"/>
            <person name="Wilson R.K."/>
        </authorList>
    </citation>
    <scope>NUCLEOTIDE SEQUENCE [LARGE SCALE GENOMIC DNA]</scope>
    <source>
        <strain evidence="1">PB4641</strain>
    </source>
</reference>
<dbReference type="GO" id="GO:0005794">
    <property type="term" value="C:Golgi apparatus"/>
    <property type="evidence" value="ECO:0007669"/>
    <property type="project" value="TreeGrafter"/>
</dbReference>
<dbReference type="InterPro" id="IPR008551">
    <property type="entry name" value="TANGO2"/>
</dbReference>
<dbReference type="FunCoup" id="E3LTZ3">
    <property type="interactions" value="1290"/>
</dbReference>
<dbReference type="STRING" id="31234.E3LTZ3"/>
<protein>
    <submittedName>
        <fullName evidence="1">Uncharacterized protein</fullName>
    </submittedName>
</protein>
<gene>
    <name evidence="1" type="ORF">CRE_30994</name>
</gene>
<dbReference type="PANTHER" id="PTHR17985">
    <property type="entry name" value="SER/THR-RICH PROTEIN T10 IN DGCR REGION"/>
    <property type="match status" value="1"/>
</dbReference>
<organism evidence="2">
    <name type="scientific">Caenorhabditis remanei</name>
    <name type="common">Caenorhabditis vulgaris</name>
    <dbReference type="NCBI Taxonomy" id="31234"/>
    <lineage>
        <taxon>Eukaryota</taxon>
        <taxon>Metazoa</taxon>
        <taxon>Ecdysozoa</taxon>
        <taxon>Nematoda</taxon>
        <taxon>Chromadorea</taxon>
        <taxon>Rhabditida</taxon>
        <taxon>Rhabditina</taxon>
        <taxon>Rhabditomorpha</taxon>
        <taxon>Rhabditoidea</taxon>
        <taxon>Rhabditidae</taxon>
        <taxon>Peloderinae</taxon>
        <taxon>Caenorhabditis</taxon>
    </lineage>
</organism>
<evidence type="ECO:0000313" key="2">
    <source>
        <dbReference type="Proteomes" id="UP000008281"/>
    </source>
</evidence>
<dbReference type="eggNOG" id="KOG2342">
    <property type="taxonomic scope" value="Eukaryota"/>
</dbReference>
<dbReference type="OrthoDB" id="191601at2759"/>